<dbReference type="InterPro" id="IPR001387">
    <property type="entry name" value="Cro/C1-type_HTH"/>
</dbReference>
<feature type="domain" description="HTH cro/C1-type" evidence="1">
    <location>
        <begin position="26"/>
        <end position="80"/>
    </location>
</feature>
<evidence type="ECO:0000313" key="2">
    <source>
        <dbReference type="EMBL" id="MCG2615983.1"/>
    </source>
</evidence>
<evidence type="ECO:0000259" key="1">
    <source>
        <dbReference type="PROSITE" id="PS50943"/>
    </source>
</evidence>
<dbReference type="Pfam" id="PF01381">
    <property type="entry name" value="HTH_3"/>
    <property type="match status" value="1"/>
</dbReference>
<dbReference type="SMART" id="SM00530">
    <property type="entry name" value="HTH_XRE"/>
    <property type="match status" value="1"/>
</dbReference>
<dbReference type="EMBL" id="JAKLTR010000011">
    <property type="protein sequence ID" value="MCG2615983.1"/>
    <property type="molecule type" value="Genomic_DNA"/>
</dbReference>
<keyword evidence="3" id="KW-1185">Reference proteome</keyword>
<protein>
    <submittedName>
        <fullName evidence="2">Helix-turn-helix domain-containing protein</fullName>
    </submittedName>
</protein>
<dbReference type="Gene3D" id="1.10.260.40">
    <property type="entry name" value="lambda repressor-like DNA-binding domains"/>
    <property type="match status" value="1"/>
</dbReference>
<dbReference type="PROSITE" id="PS50943">
    <property type="entry name" value="HTH_CROC1"/>
    <property type="match status" value="1"/>
</dbReference>
<proteinExistence type="predicted"/>
<organism evidence="2 3">
    <name type="scientific">Terrimonas ginsenosidimutans</name>
    <dbReference type="NCBI Taxonomy" id="2908004"/>
    <lineage>
        <taxon>Bacteria</taxon>
        <taxon>Pseudomonadati</taxon>
        <taxon>Bacteroidota</taxon>
        <taxon>Chitinophagia</taxon>
        <taxon>Chitinophagales</taxon>
        <taxon>Chitinophagaceae</taxon>
        <taxon>Terrimonas</taxon>
    </lineage>
</organism>
<evidence type="ECO:0000313" key="3">
    <source>
        <dbReference type="Proteomes" id="UP001165367"/>
    </source>
</evidence>
<name>A0ABS9KUI9_9BACT</name>
<dbReference type="Proteomes" id="UP001165367">
    <property type="component" value="Unassembled WGS sequence"/>
</dbReference>
<dbReference type="InterPro" id="IPR010982">
    <property type="entry name" value="Lambda_DNA-bd_dom_sf"/>
</dbReference>
<comment type="caution">
    <text evidence="2">The sequence shown here is derived from an EMBL/GenBank/DDBJ whole genome shotgun (WGS) entry which is preliminary data.</text>
</comment>
<dbReference type="CDD" id="cd00093">
    <property type="entry name" value="HTH_XRE"/>
    <property type="match status" value="1"/>
</dbReference>
<accession>A0ABS9KUI9</accession>
<dbReference type="RefSeq" id="WP_237874521.1">
    <property type="nucleotide sequence ID" value="NZ_JAKLTR010000011.1"/>
</dbReference>
<gene>
    <name evidence="2" type="ORF">LZZ85_16925</name>
</gene>
<dbReference type="SUPFAM" id="SSF47413">
    <property type="entry name" value="lambda repressor-like DNA-binding domains"/>
    <property type="match status" value="1"/>
</dbReference>
<sequence>MQKILAFVLKEITTIFAAMTKIGANIKKIRTTKGLSQQAFADLFTLTRGNISSYEESRAEPRIETVVQIANYFCIPLGQFVTQNLTINEILKFNGDKLIEDENHIIKLQLHEVPFINDNIYMKCCYRELQFNDWGAFPRLVLPEANNHNMIALTFNPNIAHHESLPEYRMHDVLIFEEVTEENIHLCHHKTGLYTVDREIMLGRFEMKEDRIDLVLNDFKKQQFDFKHRMTFWKLFAVYQHVL</sequence>
<reference evidence="2" key="1">
    <citation type="submission" date="2022-01" db="EMBL/GenBank/DDBJ databases">
        <authorList>
            <person name="Jo J.-H."/>
            <person name="Im W.-T."/>
        </authorList>
    </citation>
    <scope>NUCLEOTIDE SEQUENCE</scope>
    <source>
        <strain evidence="2">NA20</strain>
    </source>
</reference>